<evidence type="ECO:0000256" key="1">
    <source>
        <dbReference type="SAM" id="MobiDB-lite"/>
    </source>
</evidence>
<feature type="region of interest" description="Disordered" evidence="1">
    <location>
        <begin position="309"/>
        <end position="348"/>
    </location>
</feature>
<dbReference type="EMBL" id="MU151072">
    <property type="protein sequence ID" value="KAF9452376.1"/>
    <property type="molecule type" value="Genomic_DNA"/>
</dbReference>
<reference evidence="2" key="1">
    <citation type="submission" date="2020-11" db="EMBL/GenBank/DDBJ databases">
        <authorList>
            <consortium name="DOE Joint Genome Institute"/>
            <person name="Ahrendt S."/>
            <person name="Riley R."/>
            <person name="Andreopoulos W."/>
            <person name="Labutti K."/>
            <person name="Pangilinan J."/>
            <person name="Ruiz-Duenas F.J."/>
            <person name="Barrasa J.M."/>
            <person name="Sanchez-Garcia M."/>
            <person name="Camarero S."/>
            <person name="Miyauchi S."/>
            <person name="Serrano A."/>
            <person name="Linde D."/>
            <person name="Babiker R."/>
            <person name="Drula E."/>
            <person name="Ayuso-Fernandez I."/>
            <person name="Pacheco R."/>
            <person name="Padilla G."/>
            <person name="Ferreira P."/>
            <person name="Barriuso J."/>
            <person name="Kellner H."/>
            <person name="Castanera R."/>
            <person name="Alfaro M."/>
            <person name="Ramirez L."/>
            <person name="Pisabarro A.G."/>
            <person name="Kuo A."/>
            <person name="Tritt A."/>
            <person name="Lipzen A."/>
            <person name="He G."/>
            <person name="Yan M."/>
            <person name="Ng V."/>
            <person name="Cullen D."/>
            <person name="Martin F."/>
            <person name="Rosso M.-N."/>
            <person name="Henrissat B."/>
            <person name="Hibbett D."/>
            <person name="Martinez A.T."/>
            <person name="Grigoriev I.V."/>
        </authorList>
    </citation>
    <scope>NUCLEOTIDE SEQUENCE</scope>
    <source>
        <strain evidence="2">MF-IS2</strain>
    </source>
</reference>
<accession>A0A9P6C4Z8</accession>
<comment type="caution">
    <text evidence="2">The sequence shown here is derived from an EMBL/GenBank/DDBJ whole genome shotgun (WGS) entry which is preliminary data.</text>
</comment>
<evidence type="ECO:0000313" key="2">
    <source>
        <dbReference type="EMBL" id="KAF9452376.1"/>
    </source>
</evidence>
<keyword evidence="3" id="KW-1185">Reference proteome</keyword>
<dbReference type="Proteomes" id="UP000807342">
    <property type="component" value="Unassembled WGS sequence"/>
</dbReference>
<feature type="compositionally biased region" description="Basic and acidic residues" evidence="1">
    <location>
        <begin position="318"/>
        <end position="335"/>
    </location>
</feature>
<dbReference type="AlphaFoldDB" id="A0A9P6C4Z8"/>
<gene>
    <name evidence="2" type="ORF">P691DRAFT_661177</name>
</gene>
<evidence type="ECO:0000313" key="3">
    <source>
        <dbReference type="Proteomes" id="UP000807342"/>
    </source>
</evidence>
<dbReference type="OrthoDB" id="2434934at2759"/>
<organism evidence="2 3">
    <name type="scientific">Macrolepiota fuliginosa MF-IS2</name>
    <dbReference type="NCBI Taxonomy" id="1400762"/>
    <lineage>
        <taxon>Eukaryota</taxon>
        <taxon>Fungi</taxon>
        <taxon>Dikarya</taxon>
        <taxon>Basidiomycota</taxon>
        <taxon>Agaricomycotina</taxon>
        <taxon>Agaricomycetes</taxon>
        <taxon>Agaricomycetidae</taxon>
        <taxon>Agaricales</taxon>
        <taxon>Agaricineae</taxon>
        <taxon>Agaricaceae</taxon>
        <taxon>Macrolepiota</taxon>
    </lineage>
</organism>
<feature type="region of interest" description="Disordered" evidence="1">
    <location>
        <begin position="64"/>
        <end position="86"/>
    </location>
</feature>
<protein>
    <submittedName>
        <fullName evidence="2">Uncharacterized protein</fullName>
    </submittedName>
</protein>
<sequence length="377" mass="40423">MEQEAKKSALVVRSLIIGPPTTLPPKVTKVKARPELTKIKSHLVKPKSANRIISELRTLPVAGEQEVKTNSAGGSGHKHATGSSGPIHAVCLEHTDAVEDRIHFSKLKEDIIEAVEGSLNLDVASMTDIGLASIDKLASLINEIRVIDLIKSPDLGLGQPGDGDGILAGAIPTAETVIKGIEQITPQLMALGYATGKAIQPDHKDIFPPTDRMSVLTYWWGLELLLPPPSLGYLSSAQSITGAVMNFLTALSLVNNGVREILPLVRYISQFIDFEFAQIKKQNHGKGVVCAATWIMPAALVPRPWDFPDQPIPSINPPKDKDNIDKPSDEPKAKPDLPLGPLPSNGMPFLTPVPVHSILDTVPMVDGPASTDTKPTT</sequence>
<proteinExistence type="predicted"/>
<name>A0A9P6C4Z8_9AGAR</name>